<name>A0A3S0UB69_9MOLU</name>
<dbReference type="Proteomes" id="UP000274545">
    <property type="component" value="Unassembled WGS sequence"/>
</dbReference>
<evidence type="ECO:0000313" key="2">
    <source>
        <dbReference type="Proteomes" id="UP000274545"/>
    </source>
</evidence>
<reference evidence="1 2" key="1">
    <citation type="journal article" date="2019" name="Genome Biol. Evol.">
        <title>Toxin and genome evolution in a Drosophila defensive symbiosis.</title>
        <authorList>
            <person name="Ballinger M.J."/>
            <person name="Gawryluk R.M."/>
            <person name="Perlman S.J."/>
        </authorList>
    </citation>
    <scope>NUCLEOTIDE SEQUENCE [LARGE SCALE GENOMIC DNA]</scope>
    <source>
        <strain evidence="2">sNeo</strain>
    </source>
</reference>
<dbReference type="EMBL" id="RAHC01000005">
    <property type="protein sequence ID" value="RUP76811.1"/>
    <property type="molecule type" value="Genomic_DNA"/>
</dbReference>
<gene>
    <name evidence="1" type="ORF">D6D54_05085</name>
</gene>
<accession>A0A3S0UB69</accession>
<proteinExistence type="predicted"/>
<dbReference type="AlphaFoldDB" id="A0A3S0UB69"/>
<evidence type="ECO:0000313" key="1">
    <source>
        <dbReference type="EMBL" id="RUP76811.1"/>
    </source>
</evidence>
<organism evidence="1 2">
    <name type="scientific">Spiroplasma poulsonii</name>
    <dbReference type="NCBI Taxonomy" id="2138"/>
    <lineage>
        <taxon>Bacteria</taxon>
        <taxon>Bacillati</taxon>
        <taxon>Mycoplasmatota</taxon>
        <taxon>Mollicutes</taxon>
        <taxon>Entomoplasmatales</taxon>
        <taxon>Spiroplasmataceae</taxon>
        <taxon>Spiroplasma</taxon>
    </lineage>
</organism>
<protein>
    <submittedName>
        <fullName evidence="1">Uncharacterized protein</fullName>
    </submittedName>
</protein>
<comment type="caution">
    <text evidence="1">The sequence shown here is derived from an EMBL/GenBank/DDBJ whole genome shotgun (WGS) entry which is preliminary data.</text>
</comment>
<sequence>MLTNGNLDAKTLKTFNFLNSLKLNFLSIERILKMKTELTFDQKTVIIGLLRKQHNMKTNLYRHYQPVKQHKPRRIAKPKGQQVTKKVAKTTGKQTETAKNKRQIHITNIRKTHLFPRQNNLLELTKQKINALRNAVHTYNRMRQGAIKWQNPYYTSFRLKQENNTKRHKNL</sequence>